<gene>
    <name evidence="2" type="ORF">TRAPUB_6513</name>
</gene>
<dbReference type="Pfam" id="PF13391">
    <property type="entry name" value="HNH_2"/>
    <property type="match status" value="1"/>
</dbReference>
<organism evidence="2 3">
    <name type="scientific">Trametes pubescens</name>
    <name type="common">White-rot fungus</name>
    <dbReference type="NCBI Taxonomy" id="154538"/>
    <lineage>
        <taxon>Eukaryota</taxon>
        <taxon>Fungi</taxon>
        <taxon>Dikarya</taxon>
        <taxon>Basidiomycota</taxon>
        <taxon>Agaricomycotina</taxon>
        <taxon>Agaricomycetes</taxon>
        <taxon>Polyporales</taxon>
        <taxon>Polyporaceae</taxon>
        <taxon>Trametes</taxon>
    </lineage>
</organism>
<dbReference type="STRING" id="154538.A0A1M2V5M0"/>
<dbReference type="Proteomes" id="UP000184267">
    <property type="component" value="Unassembled WGS sequence"/>
</dbReference>
<feature type="domain" description="HNH nuclease" evidence="1">
    <location>
        <begin position="26"/>
        <end position="104"/>
    </location>
</feature>
<keyword evidence="3" id="KW-1185">Reference proteome</keyword>
<sequence length="159" mass="17840">MVTGKVDFKAYTKGLALPVSGEYLTTTKCCHIFPDSLGKITVDATTGKEYEVASVWAIVTRFGCEDIRAELGSALEEANLHRLSNILTLDSFIHELFDELSIWFEAVNDKSGGQHRGLSEDEDRLHKWVRGCAGCWARTSRLHWEPYKPYPGLRYGAAE</sequence>
<evidence type="ECO:0000313" key="3">
    <source>
        <dbReference type="Proteomes" id="UP000184267"/>
    </source>
</evidence>
<evidence type="ECO:0000313" key="2">
    <source>
        <dbReference type="EMBL" id="OJT02929.1"/>
    </source>
</evidence>
<dbReference type="EMBL" id="MNAD01001642">
    <property type="protein sequence ID" value="OJT02929.1"/>
    <property type="molecule type" value="Genomic_DNA"/>
</dbReference>
<reference evidence="2 3" key="1">
    <citation type="submission" date="2016-10" db="EMBL/GenBank/DDBJ databases">
        <title>Genome sequence of the basidiomycete white-rot fungus Trametes pubescens.</title>
        <authorList>
            <person name="Makela M.R."/>
            <person name="Granchi Z."/>
            <person name="Peng M."/>
            <person name="De Vries R.P."/>
            <person name="Grigoriev I."/>
            <person name="Riley R."/>
            <person name="Hilden K."/>
        </authorList>
    </citation>
    <scope>NUCLEOTIDE SEQUENCE [LARGE SCALE GENOMIC DNA]</scope>
    <source>
        <strain evidence="2 3">FBCC735</strain>
    </source>
</reference>
<name>A0A1M2V5M0_TRAPU</name>
<comment type="caution">
    <text evidence="2">The sequence shown here is derived from an EMBL/GenBank/DDBJ whole genome shotgun (WGS) entry which is preliminary data.</text>
</comment>
<proteinExistence type="predicted"/>
<dbReference type="InterPro" id="IPR003615">
    <property type="entry name" value="HNH_nuc"/>
</dbReference>
<dbReference type="AlphaFoldDB" id="A0A1M2V5M0"/>
<accession>A0A1M2V5M0</accession>
<dbReference type="OrthoDB" id="2104739at2759"/>
<protein>
    <recommendedName>
        <fullName evidence="1">HNH nuclease domain-containing protein</fullName>
    </recommendedName>
</protein>
<evidence type="ECO:0000259" key="1">
    <source>
        <dbReference type="Pfam" id="PF13391"/>
    </source>
</evidence>